<dbReference type="GO" id="GO:0051213">
    <property type="term" value="F:dioxygenase activity"/>
    <property type="evidence" value="ECO:0007669"/>
    <property type="project" value="UniProtKB-KW"/>
</dbReference>
<keyword evidence="5" id="KW-0408">Iron</keyword>
<dbReference type="Gene3D" id="3.90.380.10">
    <property type="entry name" value="Naphthalene 1,2-dioxygenase Alpha Subunit, Chain A, domain 1"/>
    <property type="match status" value="1"/>
</dbReference>
<evidence type="ECO:0000256" key="2">
    <source>
        <dbReference type="ARBA" id="ARBA00022714"/>
    </source>
</evidence>
<feature type="domain" description="Rieske" evidence="7">
    <location>
        <begin position="68"/>
        <end position="179"/>
    </location>
</feature>
<dbReference type="InterPro" id="IPR036922">
    <property type="entry name" value="Rieske_2Fe-2S_sf"/>
</dbReference>
<name>A0A4U6QFG1_9ACTN</name>
<dbReference type="GO" id="GO:0016705">
    <property type="term" value="F:oxidoreductase activity, acting on paired donors, with incorporation or reduction of molecular oxygen"/>
    <property type="evidence" value="ECO:0007669"/>
    <property type="project" value="UniProtKB-ARBA"/>
</dbReference>
<dbReference type="OrthoDB" id="5243643at2"/>
<evidence type="ECO:0000259" key="7">
    <source>
        <dbReference type="PROSITE" id="PS51296"/>
    </source>
</evidence>
<organism evidence="8 9">
    <name type="scientific">Nakamurella flava</name>
    <dbReference type="NCBI Taxonomy" id="2576308"/>
    <lineage>
        <taxon>Bacteria</taxon>
        <taxon>Bacillati</taxon>
        <taxon>Actinomycetota</taxon>
        <taxon>Actinomycetes</taxon>
        <taxon>Nakamurellales</taxon>
        <taxon>Nakamurellaceae</taxon>
        <taxon>Nakamurella</taxon>
    </lineage>
</organism>
<proteinExistence type="predicted"/>
<dbReference type="GO" id="GO:0005506">
    <property type="term" value="F:iron ion binding"/>
    <property type="evidence" value="ECO:0007669"/>
    <property type="project" value="InterPro"/>
</dbReference>
<evidence type="ECO:0000256" key="1">
    <source>
        <dbReference type="ARBA" id="ARBA00001962"/>
    </source>
</evidence>
<dbReference type="AlphaFoldDB" id="A0A4U6QFG1"/>
<keyword evidence="3" id="KW-0479">Metal-binding</keyword>
<dbReference type="CDD" id="cd03469">
    <property type="entry name" value="Rieske_RO_Alpha_N"/>
    <property type="match status" value="1"/>
</dbReference>
<comment type="caution">
    <text evidence="8">The sequence shown here is derived from an EMBL/GenBank/DDBJ whole genome shotgun (WGS) entry which is preliminary data.</text>
</comment>
<dbReference type="PRINTS" id="PR00090">
    <property type="entry name" value="RNGDIOXGNASE"/>
</dbReference>
<evidence type="ECO:0000256" key="6">
    <source>
        <dbReference type="ARBA" id="ARBA00023014"/>
    </source>
</evidence>
<accession>A0A4U6QFG1</accession>
<dbReference type="InterPro" id="IPR015879">
    <property type="entry name" value="Ring_hydroxy_dOase_asu_C_dom"/>
</dbReference>
<dbReference type="CDD" id="cd00680">
    <property type="entry name" value="RHO_alpha_C"/>
    <property type="match status" value="1"/>
</dbReference>
<comment type="cofactor">
    <cofactor evidence="1">
        <name>Fe cation</name>
        <dbReference type="ChEBI" id="CHEBI:24875"/>
    </cofactor>
</comment>
<keyword evidence="9" id="KW-1185">Reference proteome</keyword>
<dbReference type="PANTHER" id="PTHR43756">
    <property type="entry name" value="CHOLINE MONOOXYGENASE, CHLOROPLASTIC"/>
    <property type="match status" value="1"/>
</dbReference>
<reference evidence="8 9" key="1">
    <citation type="submission" date="2019-05" db="EMBL/GenBank/DDBJ databases">
        <title>Nakamurella sp. N5BH11, whole genome shotgun sequence.</title>
        <authorList>
            <person name="Tuo L."/>
        </authorList>
    </citation>
    <scope>NUCLEOTIDE SEQUENCE [LARGE SCALE GENOMIC DNA]</scope>
    <source>
        <strain evidence="8 9">N5BH11</strain>
    </source>
</reference>
<keyword evidence="8" id="KW-0223">Dioxygenase</keyword>
<dbReference type="SUPFAM" id="SSF50022">
    <property type="entry name" value="ISP domain"/>
    <property type="match status" value="1"/>
</dbReference>
<dbReference type="Gene3D" id="2.102.10.10">
    <property type="entry name" value="Rieske [2Fe-2S] iron-sulphur domain"/>
    <property type="match status" value="1"/>
</dbReference>
<dbReference type="SUPFAM" id="SSF55961">
    <property type="entry name" value="Bet v1-like"/>
    <property type="match status" value="1"/>
</dbReference>
<dbReference type="PANTHER" id="PTHR43756:SF5">
    <property type="entry name" value="CHOLINE MONOOXYGENASE, CHLOROPLASTIC"/>
    <property type="match status" value="1"/>
</dbReference>
<dbReference type="InterPro" id="IPR001663">
    <property type="entry name" value="Rng_hydr_dOase-A"/>
</dbReference>
<evidence type="ECO:0000256" key="5">
    <source>
        <dbReference type="ARBA" id="ARBA00023004"/>
    </source>
</evidence>
<keyword evidence="6" id="KW-0411">Iron-sulfur</keyword>
<dbReference type="EMBL" id="SZZH01000003">
    <property type="protein sequence ID" value="TKV58808.1"/>
    <property type="molecule type" value="Genomic_DNA"/>
</dbReference>
<dbReference type="Pfam" id="PF00848">
    <property type="entry name" value="Ring_hydroxyl_A"/>
    <property type="match status" value="1"/>
</dbReference>
<gene>
    <name evidence="8" type="ORF">FDO65_14985</name>
</gene>
<evidence type="ECO:0000256" key="4">
    <source>
        <dbReference type="ARBA" id="ARBA00023002"/>
    </source>
</evidence>
<dbReference type="GO" id="GO:0051537">
    <property type="term" value="F:2 iron, 2 sulfur cluster binding"/>
    <property type="evidence" value="ECO:0007669"/>
    <property type="project" value="UniProtKB-KW"/>
</dbReference>
<dbReference type="PROSITE" id="PS51296">
    <property type="entry name" value="RIESKE"/>
    <property type="match status" value="1"/>
</dbReference>
<dbReference type="Pfam" id="PF00355">
    <property type="entry name" value="Rieske"/>
    <property type="match status" value="1"/>
</dbReference>
<dbReference type="InterPro" id="IPR017941">
    <property type="entry name" value="Rieske_2Fe-2S"/>
</dbReference>
<keyword evidence="2" id="KW-0001">2Fe-2S</keyword>
<dbReference type="GO" id="GO:0004497">
    <property type="term" value="F:monooxygenase activity"/>
    <property type="evidence" value="ECO:0007669"/>
    <property type="project" value="UniProtKB-ARBA"/>
</dbReference>
<evidence type="ECO:0000313" key="8">
    <source>
        <dbReference type="EMBL" id="TKV58808.1"/>
    </source>
</evidence>
<protein>
    <submittedName>
        <fullName evidence="8">Aromatic ring-hydroxylating dioxygenase subunit alpha</fullName>
    </submittedName>
</protein>
<keyword evidence="4" id="KW-0560">Oxidoreductase</keyword>
<sequence length="408" mass="45372">MTLRTGPSAVQPSFTPPAETVTGAGNVVVAGPLDGRPIGRSLIPARAYTGQAEFDHEQRAVFASGWVWAGYAHWVAQPGDVRPLTVGGSPLLLVRGDDHVLRVFHNACRHRGMALTEEPIQVTQRIQCAYHCWSYHLDGSLAVAPYFKRERRTHPDQDVRDQLGLLPVASAVWAGMVFVNLAADPADGDPESGLRELLAPLQQRWGHIDFERLHLAQERDFDIDANWKLVVENFLDFYHLPFIHPQVGSVAASLDVDDVIVERDIVGGCYPRGAAGKAAKTEQQLPWLGDVPAAKLESQDIFCVFPNALLFLEADWFQVIGFDPIAPDRTVEHMAVFVDRAAAGEDYGPARKRLCEVLYEVNEQDLPILHKLQTGRRSPAADRTYLVPQWDQVTAYFQERVADKAGYR</sequence>
<evidence type="ECO:0000313" key="9">
    <source>
        <dbReference type="Proteomes" id="UP000306985"/>
    </source>
</evidence>
<dbReference type="Proteomes" id="UP000306985">
    <property type="component" value="Unassembled WGS sequence"/>
</dbReference>
<evidence type="ECO:0000256" key="3">
    <source>
        <dbReference type="ARBA" id="ARBA00022723"/>
    </source>
</evidence>
<dbReference type="RefSeq" id="WP_137450467.1">
    <property type="nucleotide sequence ID" value="NZ_SZZH01000003.1"/>
</dbReference>